<evidence type="ECO:0000256" key="1">
    <source>
        <dbReference type="ARBA" id="ARBA00022964"/>
    </source>
</evidence>
<dbReference type="InterPro" id="IPR000907">
    <property type="entry name" value="LipOase"/>
</dbReference>
<dbReference type="Pfam" id="PF00305">
    <property type="entry name" value="Lipoxygenase"/>
    <property type="match status" value="1"/>
</dbReference>
<dbReference type="InterPro" id="IPR013819">
    <property type="entry name" value="LipOase_C"/>
</dbReference>
<gene>
    <name evidence="3" type="ORF">CIPAW_14G107500</name>
</gene>
<dbReference type="PANTHER" id="PTHR11771">
    <property type="entry name" value="LIPOXYGENASE"/>
    <property type="match status" value="1"/>
</dbReference>
<reference evidence="3" key="1">
    <citation type="submission" date="2020-12" db="EMBL/GenBank/DDBJ databases">
        <title>WGS assembly of Carya illinoinensis cv. Pawnee.</title>
        <authorList>
            <person name="Platts A."/>
            <person name="Shu S."/>
            <person name="Wright S."/>
            <person name="Barry K."/>
            <person name="Edger P."/>
            <person name="Pires J.C."/>
            <person name="Schmutz J."/>
        </authorList>
    </citation>
    <scope>NUCLEOTIDE SEQUENCE</scope>
    <source>
        <tissue evidence="3">Leaf</tissue>
    </source>
</reference>
<accession>A0A8T1NLJ7</accession>
<comment type="caution">
    <text evidence="3">The sequence shown here is derived from an EMBL/GenBank/DDBJ whole genome shotgun (WGS) entry which is preliminary data.</text>
</comment>
<feature type="domain" description="Lipoxygenase" evidence="2">
    <location>
        <begin position="1"/>
        <end position="104"/>
    </location>
</feature>
<dbReference type="AlphaFoldDB" id="A0A8T1NLJ7"/>
<proteinExistence type="predicted"/>
<keyword evidence="4" id="KW-1185">Reference proteome</keyword>
<evidence type="ECO:0000313" key="3">
    <source>
        <dbReference type="EMBL" id="KAG6629757.1"/>
    </source>
</evidence>
<name>A0A8T1NLJ7_CARIL</name>
<organism evidence="3 4">
    <name type="scientific">Carya illinoinensis</name>
    <name type="common">Pecan</name>
    <dbReference type="NCBI Taxonomy" id="32201"/>
    <lineage>
        <taxon>Eukaryota</taxon>
        <taxon>Viridiplantae</taxon>
        <taxon>Streptophyta</taxon>
        <taxon>Embryophyta</taxon>
        <taxon>Tracheophyta</taxon>
        <taxon>Spermatophyta</taxon>
        <taxon>Magnoliopsida</taxon>
        <taxon>eudicotyledons</taxon>
        <taxon>Gunneridae</taxon>
        <taxon>Pentapetalae</taxon>
        <taxon>rosids</taxon>
        <taxon>fabids</taxon>
        <taxon>Fagales</taxon>
        <taxon>Juglandaceae</taxon>
        <taxon>Carya</taxon>
    </lineage>
</organism>
<evidence type="ECO:0000259" key="2">
    <source>
        <dbReference type="PROSITE" id="PS51393"/>
    </source>
</evidence>
<keyword evidence="1" id="KW-0223">Dioxygenase</keyword>
<keyword evidence="1" id="KW-0560">Oxidoreductase</keyword>
<evidence type="ECO:0000313" key="4">
    <source>
        <dbReference type="Proteomes" id="UP000811609"/>
    </source>
</evidence>
<dbReference type="GO" id="GO:0034440">
    <property type="term" value="P:lipid oxidation"/>
    <property type="evidence" value="ECO:0007669"/>
    <property type="project" value="InterPro"/>
</dbReference>
<protein>
    <recommendedName>
        <fullName evidence="2">Lipoxygenase domain-containing protein</fullName>
    </recommendedName>
</protein>
<dbReference type="EMBL" id="CM031822">
    <property type="protein sequence ID" value="KAG6629757.1"/>
    <property type="molecule type" value="Genomic_DNA"/>
</dbReference>
<dbReference type="GO" id="GO:0046872">
    <property type="term" value="F:metal ion binding"/>
    <property type="evidence" value="ECO:0007669"/>
    <property type="project" value="InterPro"/>
</dbReference>
<sequence>MHLIGIQQKFGYGGLLKLMSLPLTLAITSSLVTEPYVIATNRQLSVMDPIYRLLHSHFRYTMEINDLAGKALVNAGGTSESTFAAGKYSMEICSAAYDLQGQFD</sequence>
<dbReference type="GO" id="GO:0016702">
    <property type="term" value="F:oxidoreductase activity, acting on single donors with incorporation of molecular oxygen, incorporation of two atoms of oxygen"/>
    <property type="evidence" value="ECO:0007669"/>
    <property type="project" value="InterPro"/>
</dbReference>
<dbReference type="PROSITE" id="PS51393">
    <property type="entry name" value="LIPOXYGENASE_3"/>
    <property type="match status" value="1"/>
</dbReference>
<dbReference type="Proteomes" id="UP000811609">
    <property type="component" value="Chromosome 14"/>
</dbReference>